<dbReference type="InterPro" id="IPR035500">
    <property type="entry name" value="NHR-like_dom_sf"/>
</dbReference>
<dbReference type="AlphaFoldDB" id="A0A9P1IUR2"/>
<dbReference type="InterPro" id="IPR000536">
    <property type="entry name" value="Nucl_hrmn_rcpt_lig-bd"/>
</dbReference>
<dbReference type="PANTHER" id="PTHR45680">
    <property type="entry name" value="NUCLEAR HORMONE RECEPTOR FAMILY"/>
    <property type="match status" value="1"/>
</dbReference>
<reference evidence="14" key="1">
    <citation type="submission" date="2022-11" db="EMBL/GenBank/DDBJ databases">
        <authorList>
            <person name="Kikuchi T."/>
        </authorList>
    </citation>
    <scope>NUCLEOTIDE SEQUENCE</scope>
    <source>
        <strain evidence="14">PS1010</strain>
    </source>
</reference>
<dbReference type="CDD" id="cd06960">
    <property type="entry name" value="NR_DBD_HNF4A"/>
    <property type="match status" value="2"/>
</dbReference>
<evidence type="ECO:0000256" key="8">
    <source>
        <dbReference type="ARBA" id="ARBA00023163"/>
    </source>
</evidence>
<name>A0A9P1IUR2_9PELO</name>
<evidence type="ECO:0000256" key="5">
    <source>
        <dbReference type="ARBA" id="ARBA00022833"/>
    </source>
</evidence>
<keyword evidence="7" id="KW-0238">DNA-binding</keyword>
<dbReference type="SUPFAM" id="SSF57716">
    <property type="entry name" value="Glucocorticoid receptor-like (DNA-binding domain)"/>
    <property type="match status" value="2"/>
</dbReference>
<comment type="similarity">
    <text evidence="2">Belongs to the nuclear hormone receptor family.</text>
</comment>
<keyword evidence="3" id="KW-0479">Metal-binding</keyword>
<dbReference type="GO" id="GO:0005634">
    <property type="term" value="C:nucleus"/>
    <property type="evidence" value="ECO:0007669"/>
    <property type="project" value="UniProtKB-SubCell"/>
</dbReference>
<comment type="subcellular location">
    <subcellularLocation>
        <location evidence="1">Nucleus</location>
    </subcellularLocation>
</comment>
<dbReference type="PRINTS" id="PR00047">
    <property type="entry name" value="STROIDFINGER"/>
</dbReference>
<evidence type="ECO:0000256" key="10">
    <source>
        <dbReference type="ARBA" id="ARBA00023242"/>
    </source>
</evidence>
<comment type="caution">
    <text evidence="14">The sequence shown here is derived from an EMBL/GenBank/DDBJ whole genome shotgun (WGS) entry which is preliminary data.</text>
</comment>
<keyword evidence="10" id="KW-0539">Nucleus</keyword>
<evidence type="ECO:0000256" key="2">
    <source>
        <dbReference type="ARBA" id="ARBA00005993"/>
    </source>
</evidence>
<organism evidence="14 15">
    <name type="scientific">Caenorhabditis angaria</name>
    <dbReference type="NCBI Taxonomy" id="860376"/>
    <lineage>
        <taxon>Eukaryota</taxon>
        <taxon>Metazoa</taxon>
        <taxon>Ecdysozoa</taxon>
        <taxon>Nematoda</taxon>
        <taxon>Chromadorea</taxon>
        <taxon>Rhabditida</taxon>
        <taxon>Rhabditina</taxon>
        <taxon>Rhabditomorpha</taxon>
        <taxon>Rhabditoidea</taxon>
        <taxon>Rhabditidae</taxon>
        <taxon>Peloderinae</taxon>
        <taxon>Caenorhabditis</taxon>
    </lineage>
</organism>
<gene>
    <name evidence="14" type="ORF">CAMP_LOCUS15162</name>
</gene>
<feature type="domain" description="Nuclear receptor" evidence="12">
    <location>
        <begin position="29"/>
        <end position="105"/>
    </location>
</feature>
<dbReference type="OrthoDB" id="10018779at2759"/>
<evidence type="ECO:0000256" key="4">
    <source>
        <dbReference type="ARBA" id="ARBA00022771"/>
    </source>
</evidence>
<dbReference type="PROSITE" id="PS51030">
    <property type="entry name" value="NUCLEAR_REC_DBD_2"/>
    <property type="match status" value="2"/>
</dbReference>
<accession>A0A9P1IUR2</accession>
<evidence type="ECO:0000256" key="9">
    <source>
        <dbReference type="ARBA" id="ARBA00023170"/>
    </source>
</evidence>
<protein>
    <submittedName>
        <fullName evidence="14">Uncharacterized protein</fullName>
    </submittedName>
</protein>
<dbReference type="Proteomes" id="UP001152747">
    <property type="component" value="Unassembled WGS sequence"/>
</dbReference>
<feature type="domain" description="NR LBD" evidence="13">
    <location>
        <begin position="533"/>
        <end position="786"/>
    </location>
</feature>
<dbReference type="InterPro" id="IPR049636">
    <property type="entry name" value="HNF4-like_DBD"/>
</dbReference>
<evidence type="ECO:0000256" key="7">
    <source>
        <dbReference type="ARBA" id="ARBA00023125"/>
    </source>
</evidence>
<proteinExistence type="inferred from homology"/>
<dbReference type="Pfam" id="PF00105">
    <property type="entry name" value="zf-C4"/>
    <property type="match status" value="2"/>
</dbReference>
<dbReference type="GO" id="GO:0008270">
    <property type="term" value="F:zinc ion binding"/>
    <property type="evidence" value="ECO:0007669"/>
    <property type="project" value="UniProtKB-KW"/>
</dbReference>
<sequence>MCKTTSTSSTNSSTSSTCSELSPVNHIENTKCLVCSMPAKGNHFGVFSCRACAAFFRRSYVQKKEYKCRLKSGNCDVSGNDRYQCRACRLQKCKDLGMTPDNVQFEESTYVHDPMSYVQSHETPFSPMYRSLRQPKIYIDVSPAINKVKTVLASSSVPPILHPDYFGMDVLHRMQFALWNYRAHRKYGDLKFERSIVFELPNKKWEKELVRVADWMCHSDQYRALSLEQKMLIFRKVYVRWRKFEKWLISVDTFGARVHKDRVIVCVNCNAASLDYVHFDYSQISDRTTEELRSVFGRILNRMLQEVAKPMAEVHPSPIEMTYMLCQLVWNGLESEIPDYPTDYGDSFLNELSNCLHAYYAEQGISNYVHRLQKMMKIVNSMDEPSSSSSTQGVCKVCALTAHGLHFGVLSCRACAAFFRRTIVMKREKKYRCRGGNEKCVVDTEERYQCRFCRYQKCVALGMTAENVQWNRDSIPSTRKTKKKSQEEIPSLIEEKTVTSTVSLKPKTIMDVTILTKRVKEFINIPECPSSDDVYKSMNTLQKMEFALGIWREKQKPEKEMEVLKQATLREIMVIFEQQMMVVALWLVHFDKFRELSEDNKYKFFKIVWNVWRRFERYEMSVRLFGDRVASEGMFAFSHMHIANSKEFAIDFSKVSDFSNERIKRMFHDSIFRLANFVAKPLKDLKPSTTEVVYMLSQSCWYIAGKTLGGEVGEKAELVRDELANNLHQYYIEVEKRPNYAERLVRMMGIVNTVAKIHMERKTTMELARIFDVFKVDFSEPDIFDS</sequence>
<dbReference type="InterPro" id="IPR001628">
    <property type="entry name" value="Znf_hrmn_rcpt"/>
</dbReference>
<feature type="compositionally biased region" description="Low complexity" evidence="11">
    <location>
        <begin position="1"/>
        <end position="19"/>
    </location>
</feature>
<evidence type="ECO:0000256" key="3">
    <source>
        <dbReference type="ARBA" id="ARBA00022723"/>
    </source>
</evidence>
<dbReference type="GO" id="GO:0003700">
    <property type="term" value="F:DNA-binding transcription factor activity"/>
    <property type="evidence" value="ECO:0007669"/>
    <property type="project" value="InterPro"/>
</dbReference>
<dbReference type="PROSITE" id="PS51843">
    <property type="entry name" value="NR_LBD"/>
    <property type="match status" value="2"/>
</dbReference>
<dbReference type="GO" id="GO:0000978">
    <property type="term" value="F:RNA polymerase II cis-regulatory region sequence-specific DNA binding"/>
    <property type="evidence" value="ECO:0007669"/>
    <property type="project" value="InterPro"/>
</dbReference>
<dbReference type="SMART" id="SM00399">
    <property type="entry name" value="ZnF_C4"/>
    <property type="match status" value="2"/>
</dbReference>
<evidence type="ECO:0000313" key="15">
    <source>
        <dbReference type="Proteomes" id="UP001152747"/>
    </source>
</evidence>
<evidence type="ECO:0000259" key="13">
    <source>
        <dbReference type="PROSITE" id="PS51843"/>
    </source>
</evidence>
<feature type="region of interest" description="Disordered" evidence="11">
    <location>
        <begin position="1"/>
        <end position="21"/>
    </location>
</feature>
<evidence type="ECO:0000259" key="12">
    <source>
        <dbReference type="PROSITE" id="PS51030"/>
    </source>
</evidence>
<keyword evidence="6" id="KW-0805">Transcription regulation</keyword>
<keyword evidence="9" id="KW-0675">Receptor</keyword>
<dbReference type="EMBL" id="CANHGI010000005">
    <property type="protein sequence ID" value="CAI5452525.1"/>
    <property type="molecule type" value="Genomic_DNA"/>
</dbReference>
<dbReference type="SMART" id="SM00430">
    <property type="entry name" value="HOLI"/>
    <property type="match status" value="2"/>
</dbReference>
<keyword evidence="4" id="KW-0863">Zinc-finger</keyword>
<dbReference type="PANTHER" id="PTHR45680:SF17">
    <property type="entry name" value="NUCLEAR HORMONE RECEPTOR FAMILY-RELATED"/>
    <property type="match status" value="1"/>
</dbReference>
<evidence type="ECO:0000256" key="6">
    <source>
        <dbReference type="ARBA" id="ARBA00023015"/>
    </source>
</evidence>
<dbReference type="Pfam" id="PF00104">
    <property type="entry name" value="Hormone_recep"/>
    <property type="match status" value="2"/>
</dbReference>
<evidence type="ECO:0000313" key="14">
    <source>
        <dbReference type="EMBL" id="CAI5452525.1"/>
    </source>
</evidence>
<dbReference type="InterPro" id="IPR051152">
    <property type="entry name" value="C.elegans_Orphan_NR"/>
</dbReference>
<dbReference type="InterPro" id="IPR013088">
    <property type="entry name" value="Znf_NHR/GATA"/>
</dbReference>
<dbReference type="Gene3D" id="3.30.50.10">
    <property type="entry name" value="Erythroid Transcription Factor GATA-1, subunit A"/>
    <property type="match status" value="2"/>
</dbReference>
<keyword evidence="8" id="KW-0804">Transcription</keyword>
<evidence type="ECO:0000256" key="11">
    <source>
        <dbReference type="SAM" id="MobiDB-lite"/>
    </source>
</evidence>
<keyword evidence="5" id="KW-0862">Zinc</keyword>
<feature type="domain" description="Nuclear receptor" evidence="12">
    <location>
        <begin position="392"/>
        <end position="470"/>
    </location>
</feature>
<dbReference type="Gene3D" id="1.10.565.10">
    <property type="entry name" value="Retinoid X Receptor"/>
    <property type="match status" value="2"/>
</dbReference>
<evidence type="ECO:0000256" key="1">
    <source>
        <dbReference type="ARBA" id="ARBA00004123"/>
    </source>
</evidence>
<keyword evidence="15" id="KW-1185">Reference proteome</keyword>
<feature type="domain" description="NR LBD" evidence="13">
    <location>
        <begin position="172"/>
        <end position="415"/>
    </location>
</feature>
<dbReference type="SUPFAM" id="SSF48508">
    <property type="entry name" value="Nuclear receptor ligand-binding domain"/>
    <property type="match status" value="2"/>
</dbReference>